<evidence type="ECO:0000313" key="12">
    <source>
        <dbReference type="Proteomes" id="UP000283341"/>
    </source>
</evidence>
<gene>
    <name evidence="11" type="ORF">DWX97_00590</name>
</gene>
<dbReference type="PROSITE" id="PS52016">
    <property type="entry name" value="TONB_DEPENDENT_REC_3"/>
    <property type="match status" value="1"/>
</dbReference>
<dbReference type="RefSeq" id="WP_118401512.1">
    <property type="nucleotide sequence ID" value="NZ_JADNFX010000055.1"/>
</dbReference>
<evidence type="ECO:0000256" key="5">
    <source>
        <dbReference type="ARBA" id="ARBA00022729"/>
    </source>
</evidence>
<dbReference type="NCBIfam" id="TIGR04056">
    <property type="entry name" value="OMP_RagA_SusC"/>
    <property type="match status" value="1"/>
</dbReference>
<dbReference type="Proteomes" id="UP000283341">
    <property type="component" value="Unassembled WGS sequence"/>
</dbReference>
<dbReference type="PANTHER" id="PTHR30069">
    <property type="entry name" value="TONB-DEPENDENT OUTER MEMBRANE RECEPTOR"/>
    <property type="match status" value="1"/>
</dbReference>
<dbReference type="PANTHER" id="PTHR30069:SF29">
    <property type="entry name" value="HEMOGLOBIN AND HEMOGLOBIN-HAPTOGLOBIN-BINDING PROTEIN 1-RELATED"/>
    <property type="match status" value="1"/>
</dbReference>
<keyword evidence="7 8" id="KW-0998">Cell outer membrane</keyword>
<dbReference type="PROSITE" id="PS00018">
    <property type="entry name" value="EF_HAND_1"/>
    <property type="match status" value="1"/>
</dbReference>
<dbReference type="EMBL" id="QRVJ01000001">
    <property type="protein sequence ID" value="RGS39815.1"/>
    <property type="molecule type" value="Genomic_DNA"/>
</dbReference>
<evidence type="ECO:0000256" key="6">
    <source>
        <dbReference type="ARBA" id="ARBA00023136"/>
    </source>
</evidence>
<dbReference type="InterPro" id="IPR008969">
    <property type="entry name" value="CarboxyPept-like_regulatory"/>
</dbReference>
<reference evidence="11 12" key="1">
    <citation type="submission" date="2018-08" db="EMBL/GenBank/DDBJ databases">
        <title>A genome reference for cultivated species of the human gut microbiota.</title>
        <authorList>
            <person name="Zou Y."/>
            <person name="Xue W."/>
            <person name="Luo G."/>
        </authorList>
    </citation>
    <scope>NUCLEOTIDE SEQUENCE [LARGE SCALE GENOMIC DNA]</scope>
    <source>
        <strain evidence="11 12">AF22-3AC</strain>
    </source>
</reference>
<evidence type="ECO:0000313" key="11">
    <source>
        <dbReference type="EMBL" id="RGS39815.1"/>
    </source>
</evidence>
<dbReference type="InterPro" id="IPR037066">
    <property type="entry name" value="Plug_dom_sf"/>
</dbReference>
<dbReference type="InterPro" id="IPR039426">
    <property type="entry name" value="TonB-dep_rcpt-like"/>
</dbReference>
<dbReference type="Pfam" id="PF13715">
    <property type="entry name" value="CarbopepD_reg_2"/>
    <property type="match status" value="1"/>
</dbReference>
<dbReference type="Pfam" id="PF07715">
    <property type="entry name" value="Plug"/>
    <property type="match status" value="1"/>
</dbReference>
<comment type="subcellular location">
    <subcellularLocation>
        <location evidence="1 8">Cell outer membrane</location>
        <topology evidence="1 8">Multi-pass membrane protein</topology>
    </subcellularLocation>
</comment>
<name>A0A412INR3_9BACE</name>
<feature type="domain" description="TonB-dependent receptor plug" evidence="10">
    <location>
        <begin position="135"/>
        <end position="243"/>
    </location>
</feature>
<dbReference type="InterPro" id="IPR023996">
    <property type="entry name" value="TonB-dep_OMP_SusC/RagA"/>
</dbReference>
<keyword evidence="6 8" id="KW-0472">Membrane</keyword>
<dbReference type="SUPFAM" id="SSF49464">
    <property type="entry name" value="Carboxypeptidase regulatory domain-like"/>
    <property type="match status" value="1"/>
</dbReference>
<protein>
    <submittedName>
        <fullName evidence="11">TonB-dependent receptor</fullName>
    </submittedName>
</protein>
<dbReference type="Gene3D" id="2.170.130.10">
    <property type="entry name" value="TonB-dependent receptor, plug domain"/>
    <property type="match status" value="1"/>
</dbReference>
<dbReference type="InterPro" id="IPR018247">
    <property type="entry name" value="EF_Hand_1_Ca_BS"/>
</dbReference>
<dbReference type="InterPro" id="IPR023997">
    <property type="entry name" value="TonB-dep_OMP_SusC/RagA_CS"/>
</dbReference>
<dbReference type="NCBIfam" id="TIGR04057">
    <property type="entry name" value="SusC_RagA_signa"/>
    <property type="match status" value="1"/>
</dbReference>
<organism evidence="11 12">
    <name type="scientific">Bacteroides cellulosilyticus</name>
    <dbReference type="NCBI Taxonomy" id="246787"/>
    <lineage>
        <taxon>Bacteria</taxon>
        <taxon>Pseudomonadati</taxon>
        <taxon>Bacteroidota</taxon>
        <taxon>Bacteroidia</taxon>
        <taxon>Bacteroidales</taxon>
        <taxon>Bacteroidaceae</taxon>
        <taxon>Bacteroides</taxon>
    </lineage>
</organism>
<comment type="caution">
    <text evidence="11">The sequence shown here is derived from an EMBL/GenBank/DDBJ whole genome shotgun (WGS) entry which is preliminary data.</text>
</comment>
<dbReference type="Gene3D" id="2.60.40.1120">
    <property type="entry name" value="Carboxypeptidase-like, regulatory domain"/>
    <property type="match status" value="1"/>
</dbReference>
<keyword evidence="11" id="KW-0675">Receptor</keyword>
<dbReference type="GO" id="GO:0015344">
    <property type="term" value="F:siderophore uptake transmembrane transporter activity"/>
    <property type="evidence" value="ECO:0007669"/>
    <property type="project" value="TreeGrafter"/>
</dbReference>
<dbReference type="InterPro" id="IPR012910">
    <property type="entry name" value="Plug_dom"/>
</dbReference>
<evidence type="ECO:0000256" key="7">
    <source>
        <dbReference type="ARBA" id="ARBA00023237"/>
    </source>
</evidence>
<keyword evidence="2 8" id="KW-0813">Transport</keyword>
<dbReference type="GO" id="GO:0044718">
    <property type="term" value="P:siderophore transmembrane transport"/>
    <property type="evidence" value="ECO:0007669"/>
    <property type="project" value="TreeGrafter"/>
</dbReference>
<dbReference type="AlphaFoldDB" id="A0A412INR3"/>
<evidence type="ECO:0000256" key="9">
    <source>
        <dbReference type="SAM" id="SignalP"/>
    </source>
</evidence>
<evidence type="ECO:0000256" key="8">
    <source>
        <dbReference type="PROSITE-ProRule" id="PRU01360"/>
    </source>
</evidence>
<dbReference type="InterPro" id="IPR036942">
    <property type="entry name" value="Beta-barrel_TonB_sf"/>
</dbReference>
<evidence type="ECO:0000256" key="1">
    <source>
        <dbReference type="ARBA" id="ARBA00004571"/>
    </source>
</evidence>
<dbReference type="SUPFAM" id="SSF56935">
    <property type="entry name" value="Porins"/>
    <property type="match status" value="1"/>
</dbReference>
<keyword evidence="3 8" id="KW-1134">Transmembrane beta strand</keyword>
<evidence type="ECO:0000259" key="10">
    <source>
        <dbReference type="Pfam" id="PF07715"/>
    </source>
</evidence>
<accession>A0A412INR3</accession>
<sequence length="1086" mass="119883">MKNGCLKFRSKRILFSAIVTTALLAGSPQFVFSEVLEEHAIAQTGTVKGQVVDENGEPIIGASVLLKGGSNGVITNIDGNFVLNGVSKGVLVISYIGYKTQEVSISGKPLIKVVLKEDTEVLDEVVVVGYGVQKKQTLSGSVTQVRGDEVLKGKATQDVASALQGTIPGLTITRSSSRPGNEGTSITLRGGISVNEMSPMIVIDGVEAYSWELSQINPNDIESVSVLKDAAAAIYGTKAGAGVILVTTKRGKEGKAKITYSGSVHANLVGKRFPVASGQEWAEMLIEATTNDAYAYLKNGEPQWNWWMWPEETWRTMAAGERYEGVVGGLWRVLDPTSDQFDAVYGTTWGQSHTVTISGGSDKVKAMTSLGYANDRSLIDLVYDGQKKYNFRTNVDYKVNDWVKTEFNLSYDKRHTSTPQQGVGHGIQDFYIFPLYNEYGQYYDTFGGNNLLAKLDEGGRNNNTEEILRLGGKMTLDLNKLVKGLSITGSGNIRMRHHKKIERQTHVTMYDWAGETKTYDGLPDYSLGTGAVKTETKDADCWVKNTREEVLFQTYSAFVNYNNSFADHTIGLMLGMTGEKSHYEKNYGYRKNMTVDDLDDINLGDATTAEATGGSNEVGMISYLSRLNYDYKGIYLLEGLFRRDGSSRFAKENRWANFAGISGGVRFSELSFVKDWNIFDNLKLRASYGETGSQSGIGNYDYISSIVTGTTIFGFNGTKVPTARVDGMTSSDRTWERVATTNFGLDFGVLNNRLTGSFEYYIRENKGMLISMTYPSTIGASAPKSNSGNFKANGWELMLNWNDKIGKDFTYNIGFTLADAKTEITEYNGAVAISNGVNNKVKGSAFIEGKPLNAIYVYKTNGYLQNEAEVDAYYKEITKTAGGIHPTQGTSDQLCPGSVKKVDISGDGRITTDDLYYYGDANPHYQFGINLGANYKNIDFSMFIQGVGKQNVVREGSLSSPWNTGWTNQNATFMGNTWTENNTDARYPIMSRNGARNNWNYKWYNDINVSNCWYARAKNIVLGYTLPKSWLKKVSLENLRLYIAADNLFEFSNVKDGFDPESKVATGQGNVDVYARTVSFGIDLTF</sequence>
<evidence type="ECO:0000256" key="2">
    <source>
        <dbReference type="ARBA" id="ARBA00022448"/>
    </source>
</evidence>
<keyword evidence="4 8" id="KW-0812">Transmembrane</keyword>
<feature type="signal peptide" evidence="9">
    <location>
        <begin position="1"/>
        <end position="25"/>
    </location>
</feature>
<evidence type="ECO:0000256" key="3">
    <source>
        <dbReference type="ARBA" id="ARBA00022452"/>
    </source>
</evidence>
<dbReference type="Gene3D" id="2.40.170.20">
    <property type="entry name" value="TonB-dependent receptor, beta-barrel domain"/>
    <property type="match status" value="1"/>
</dbReference>
<evidence type="ECO:0000256" key="4">
    <source>
        <dbReference type="ARBA" id="ARBA00022692"/>
    </source>
</evidence>
<keyword evidence="5 9" id="KW-0732">Signal</keyword>
<feature type="chain" id="PRO_5019248093" evidence="9">
    <location>
        <begin position="26"/>
        <end position="1086"/>
    </location>
</feature>
<proteinExistence type="inferred from homology"/>
<dbReference type="FunFam" id="2.60.40.1120:FF:000003">
    <property type="entry name" value="Outer membrane protein Omp121"/>
    <property type="match status" value="1"/>
</dbReference>
<comment type="similarity">
    <text evidence="8">Belongs to the TonB-dependent receptor family.</text>
</comment>
<dbReference type="GO" id="GO:0009279">
    <property type="term" value="C:cell outer membrane"/>
    <property type="evidence" value="ECO:0007669"/>
    <property type="project" value="UniProtKB-SubCell"/>
</dbReference>